<proteinExistence type="predicted"/>
<feature type="compositionally biased region" description="Polar residues" evidence="2">
    <location>
        <begin position="527"/>
        <end position="545"/>
    </location>
</feature>
<feature type="region of interest" description="Disordered" evidence="2">
    <location>
        <begin position="527"/>
        <end position="588"/>
    </location>
</feature>
<feature type="region of interest" description="Disordered" evidence="2">
    <location>
        <begin position="190"/>
        <end position="211"/>
    </location>
</feature>
<comment type="caution">
    <text evidence="4">The sequence shown here is derived from an EMBL/GenBank/DDBJ whole genome shotgun (WGS) entry which is preliminary data.</text>
</comment>
<dbReference type="Proteomes" id="UP000266389">
    <property type="component" value="Unassembled WGS sequence"/>
</dbReference>
<dbReference type="AlphaFoldDB" id="A0A395M3L9"/>
<dbReference type="PANTHER" id="PTHR43395">
    <property type="entry name" value="SENSOR HISTIDINE KINASE CHEA"/>
    <property type="match status" value="1"/>
</dbReference>
<evidence type="ECO:0000313" key="4">
    <source>
        <dbReference type="EMBL" id="RFM25409.1"/>
    </source>
</evidence>
<sequence length="771" mass="83044">VEDAASDVHTLHTAQSDSNEVSHPLPDISDFAFSDSAETETSTSVSDDSRHAAEQTVSFDYVACASNFLRQVILSLPNSTVGLEAQAYLQSLLNAPDLLYALASSNQRSLVELATTLEQAKLSHTPVDALNAPLSEAVGLVAGDLLRYFRSKSSSIEADDDTSFTFSELVPPSTFTSNTPELDDVMSLSEAVSSFETPPKPTTFEAPPSNTPAHAEYALQEETAPVATSPDLSTTDTPSSDFEDSLLLDDSALSLSEEPSTPTLDDLKLDTQEPETDLDFYTDDLLLPEDNLLSEAPSTPIATDSESLPTSLPDTLPSSDLASSDSNLTFDNAPLADVSSELASPELTSPNLESLTDVSSELVSPELTSPNLESDVQVSHEDTKIDEPISLADATDSAENLGTTDELAFSDELLLDESNIDDTIDATTAPQDLSQLSSLSAKIDAESSDDLSFSDTLDDSLLAESSMLLDDTSPNDTLSESPTLEVPPQALSSQSAELLVEENLLEETKETEPSLELPDLDFSLDTATLDDTLSPTNETTSNAPQSELAISDTPLSDDSSSLSETLDAPAAPTADTQPVSTPSSDVLKHESFESELAPISDFQLDELQQIFLDEAREYLEKLNADLLELDKFAGTTQPDLVNRVLRGAHTLKGSAAMVNLNNIRDLGHKMEDCLQVVRDNNLKVPRALLDVCFKSLDAIGIMVENFRRTGEDRFTKAQPLIDLFVAYTKQLQETGTIRDTNITDAPPVKSAEPETTHFQPDELQQIFLDEA</sequence>
<feature type="region of interest" description="Disordered" evidence="2">
    <location>
        <begin position="469"/>
        <end position="495"/>
    </location>
</feature>
<dbReference type="PANTHER" id="PTHR43395:SF10">
    <property type="entry name" value="CHEMOTAXIS PROTEIN CHEA"/>
    <property type="match status" value="1"/>
</dbReference>
<dbReference type="GO" id="GO:0000160">
    <property type="term" value="P:phosphorelay signal transduction system"/>
    <property type="evidence" value="ECO:0007669"/>
    <property type="project" value="InterPro"/>
</dbReference>
<dbReference type="Pfam" id="PF01627">
    <property type="entry name" value="Hpt"/>
    <property type="match status" value="1"/>
</dbReference>
<reference evidence="4 5" key="1">
    <citation type="journal article" date="2011" name="ISME J.">
        <title>Community ecology of hot spring cyanobacterial mats: predominant populations and their functional potential.</title>
        <authorList>
            <person name="Klatt C.G."/>
            <person name="Wood J.M."/>
            <person name="Rusch D.B."/>
            <person name="Bateson M.M."/>
            <person name="Hamamura N."/>
            <person name="Heidelberg J.F."/>
            <person name="Grossman A.R."/>
            <person name="Bhaya D."/>
            <person name="Cohan F.M."/>
            <person name="Kuhl M."/>
            <person name="Bryant D.A."/>
            <person name="Ward D.M."/>
        </authorList>
    </citation>
    <scope>NUCLEOTIDE SEQUENCE [LARGE SCALE GENOMIC DNA]</scope>
    <source>
        <strain evidence="4">OS</strain>
    </source>
</reference>
<organism evidence="4 5">
    <name type="scientific">Candidatus Thermochlorobacter aerophilus</name>
    <dbReference type="NCBI Taxonomy" id="1868324"/>
    <lineage>
        <taxon>Bacteria</taxon>
        <taxon>Pseudomonadati</taxon>
        <taxon>Chlorobiota</taxon>
        <taxon>Chlorobiia</taxon>
        <taxon>Chlorobiales</taxon>
        <taxon>Candidatus Thermochlorobacteriaceae</taxon>
        <taxon>Candidatus Thermochlorobacter</taxon>
    </lineage>
</organism>
<feature type="non-terminal residue" evidence="4">
    <location>
        <position position="1"/>
    </location>
</feature>
<protein>
    <recommendedName>
        <fullName evidence="3">HPt domain-containing protein</fullName>
    </recommendedName>
</protein>
<feature type="non-terminal residue" evidence="4">
    <location>
        <position position="771"/>
    </location>
</feature>
<dbReference type="GO" id="GO:0004672">
    <property type="term" value="F:protein kinase activity"/>
    <property type="evidence" value="ECO:0007669"/>
    <property type="project" value="UniProtKB-ARBA"/>
</dbReference>
<feature type="modified residue" description="Phosphohistidine" evidence="1">
    <location>
        <position position="649"/>
    </location>
</feature>
<keyword evidence="1" id="KW-0597">Phosphoprotein</keyword>
<feature type="compositionally biased region" description="Polar residues" evidence="2">
    <location>
        <begin position="12"/>
        <end position="21"/>
    </location>
</feature>
<evidence type="ECO:0000259" key="3">
    <source>
        <dbReference type="PROSITE" id="PS50894"/>
    </source>
</evidence>
<feature type="region of interest" description="Disordered" evidence="2">
    <location>
        <begin position="223"/>
        <end position="244"/>
    </location>
</feature>
<evidence type="ECO:0000256" key="1">
    <source>
        <dbReference type="PROSITE-ProRule" id="PRU00110"/>
    </source>
</evidence>
<dbReference type="EMBL" id="PHFL01000004">
    <property type="protein sequence ID" value="RFM25409.1"/>
    <property type="molecule type" value="Genomic_DNA"/>
</dbReference>
<dbReference type="InterPro" id="IPR051315">
    <property type="entry name" value="Bact_Chemotaxis_CheA"/>
</dbReference>
<feature type="compositionally biased region" description="Polar residues" evidence="2">
    <location>
        <begin position="296"/>
        <end position="328"/>
    </location>
</feature>
<gene>
    <name evidence="4" type="ORF">D0433_00750</name>
</gene>
<name>A0A395M3L9_9BACT</name>
<feature type="domain" description="HPt" evidence="3">
    <location>
        <begin position="600"/>
        <end position="706"/>
    </location>
</feature>
<dbReference type="PROSITE" id="PS50894">
    <property type="entry name" value="HPT"/>
    <property type="match status" value="1"/>
</dbReference>
<dbReference type="SUPFAM" id="SSF47226">
    <property type="entry name" value="Histidine-containing phosphotransfer domain, HPT domain"/>
    <property type="match status" value="1"/>
</dbReference>
<feature type="compositionally biased region" description="Low complexity" evidence="2">
    <location>
        <begin position="34"/>
        <end position="46"/>
    </location>
</feature>
<feature type="region of interest" description="Disordered" evidence="2">
    <location>
        <begin position="342"/>
        <end position="380"/>
    </location>
</feature>
<feature type="compositionally biased region" description="Low complexity" evidence="2">
    <location>
        <begin position="551"/>
        <end position="576"/>
    </location>
</feature>
<dbReference type="InterPro" id="IPR008207">
    <property type="entry name" value="Sig_transdc_His_kin_Hpt_dom"/>
</dbReference>
<dbReference type="SMART" id="SM00073">
    <property type="entry name" value="HPT"/>
    <property type="match status" value="1"/>
</dbReference>
<dbReference type="CDD" id="cd00088">
    <property type="entry name" value="HPT"/>
    <property type="match status" value="1"/>
</dbReference>
<evidence type="ECO:0000313" key="5">
    <source>
        <dbReference type="Proteomes" id="UP000266389"/>
    </source>
</evidence>
<feature type="region of interest" description="Disordered" evidence="2">
    <location>
        <begin position="295"/>
        <end position="328"/>
    </location>
</feature>
<accession>A0A395M3L9</accession>
<dbReference type="Gene3D" id="1.20.120.160">
    <property type="entry name" value="HPT domain"/>
    <property type="match status" value="1"/>
</dbReference>
<feature type="region of interest" description="Disordered" evidence="2">
    <location>
        <begin position="1"/>
        <end position="50"/>
    </location>
</feature>
<feature type="compositionally biased region" description="Polar residues" evidence="2">
    <location>
        <begin position="346"/>
        <end position="377"/>
    </location>
</feature>
<feature type="compositionally biased region" description="Polar residues" evidence="2">
    <location>
        <begin position="472"/>
        <end position="482"/>
    </location>
</feature>
<evidence type="ECO:0000256" key="2">
    <source>
        <dbReference type="SAM" id="MobiDB-lite"/>
    </source>
</evidence>
<dbReference type="InterPro" id="IPR036641">
    <property type="entry name" value="HPT_dom_sf"/>
</dbReference>
<feature type="compositionally biased region" description="Low complexity" evidence="2">
    <location>
        <begin position="228"/>
        <end position="240"/>
    </location>
</feature>